<dbReference type="KEGG" id="asy:AUT07_00149"/>
<dbReference type="PANTHER" id="PTHR43245:SF55">
    <property type="entry name" value="NAD(P)-BINDING DOMAIN-CONTAINING PROTEIN"/>
    <property type="match status" value="1"/>
</dbReference>
<keyword evidence="4" id="KW-1185">Reference proteome</keyword>
<evidence type="ECO:0000259" key="1">
    <source>
        <dbReference type="Pfam" id="PF01370"/>
    </source>
</evidence>
<feature type="domain" description="Capsular polysaccharide assembling protein CapF C-terminal" evidence="2">
    <location>
        <begin position="257"/>
        <end position="367"/>
    </location>
</feature>
<gene>
    <name evidence="3" type="primary">fcl</name>
    <name evidence="3" type="ORF">AUT07_00149</name>
</gene>
<dbReference type="PATRIC" id="fig|634113.3.peg.144"/>
<dbReference type="InterPro" id="IPR029303">
    <property type="entry name" value="CapF_C"/>
</dbReference>
<accession>A0A0X8CXI1</accession>
<dbReference type="PANTHER" id="PTHR43245">
    <property type="entry name" value="BIFUNCTIONAL POLYMYXIN RESISTANCE PROTEIN ARNA"/>
    <property type="match status" value="1"/>
</dbReference>
<dbReference type="InterPro" id="IPR001509">
    <property type="entry name" value="Epimerase_deHydtase"/>
</dbReference>
<dbReference type="InterPro" id="IPR011051">
    <property type="entry name" value="RmlC_Cupin_sf"/>
</dbReference>
<dbReference type="AlphaFoldDB" id="A0A0X8CXI1"/>
<evidence type="ECO:0000313" key="4">
    <source>
        <dbReference type="Proteomes" id="UP000069926"/>
    </source>
</evidence>
<dbReference type="OrthoDB" id="9801056at2"/>
<name>A0A0X8CXI1_9GAMM</name>
<evidence type="ECO:0000259" key="2">
    <source>
        <dbReference type="Pfam" id="PF14667"/>
    </source>
</evidence>
<dbReference type="InterPro" id="IPR014710">
    <property type="entry name" value="RmlC-like_jellyroll"/>
</dbReference>
<reference evidence="3 4" key="1">
    <citation type="submission" date="2016-01" db="EMBL/GenBank/DDBJ databases">
        <title>Genome sequence of Ca. Arsenophonus lipopteni, the exclusive symbiont of a blood sucking fly Lipoptena cervi (Diptera: Hippoboscidae).</title>
        <authorList>
            <person name="Novakova E."/>
            <person name="Hypsa V."/>
            <person name="Nguyen P."/>
            <person name="Husnik F."/>
            <person name="Darby A.C."/>
        </authorList>
    </citation>
    <scope>NUCLEOTIDE SEQUENCE [LARGE SCALE GENOMIC DNA]</scope>
    <source>
        <strain evidence="3 4">CB</strain>
    </source>
</reference>
<dbReference type="Pfam" id="PF01370">
    <property type="entry name" value="Epimerase"/>
    <property type="match status" value="1"/>
</dbReference>
<protein>
    <submittedName>
        <fullName evidence="3">GDP-L-fucose synthase</fullName>
        <ecNumber evidence="3">1.1.1.271</ecNumber>
    </submittedName>
</protein>
<dbReference type="Gene3D" id="2.60.120.10">
    <property type="entry name" value="Jelly Rolls"/>
    <property type="match status" value="1"/>
</dbReference>
<dbReference type="Gene3D" id="3.40.50.720">
    <property type="entry name" value="NAD(P)-binding Rossmann-like Domain"/>
    <property type="match status" value="1"/>
</dbReference>
<dbReference type="InterPro" id="IPR036291">
    <property type="entry name" value="NAD(P)-bd_dom_sf"/>
</dbReference>
<organism evidence="3 4">
    <name type="scientific">Candidatus Arsenophonus lipoptenae</name>
    <dbReference type="NCBI Taxonomy" id="634113"/>
    <lineage>
        <taxon>Bacteria</taxon>
        <taxon>Pseudomonadati</taxon>
        <taxon>Pseudomonadota</taxon>
        <taxon>Gammaproteobacteria</taxon>
        <taxon>Enterobacterales</taxon>
        <taxon>Morganellaceae</taxon>
        <taxon>Arsenophonus</taxon>
    </lineage>
</organism>
<sequence length="375" mass="42898">MKQNVLITGSNGFIGKNLNLALKERGVPVLTFTREDDLNILKNKVIDANIIYHLAGVNRPLTNNEFISGNTNLTNILVKIIVENNPSISLIYVSSKQAENDNPYGKSKLNAEKIIFNAIKTSNINAYIYRLNGVFGKWCKPNYNSVVATFCYNIINNIPLIINNPSFNLEIIYIDDLIDEFLKYLDLKKDNNYNIYHDVPIKYKISIQELADKIISFKYFRNNLTINSVGNGLNRALYATYLSYLPSREFSYSIPTHNDMRGTFVELIKTSNCGQFSFFTAKPGVTRGGHYHHTKNEKFVVIYGKALFKFENIITHEIIELEKDSSNIEIVECIPGWAHNIKNIGSSELIVILWANEIFDINKTDTIPWDIPYER</sequence>
<dbReference type="RefSeq" id="WP_066282877.1">
    <property type="nucleotide sequence ID" value="NZ_CP013920.1"/>
</dbReference>
<keyword evidence="3" id="KW-0560">Oxidoreductase</keyword>
<dbReference type="Proteomes" id="UP000069926">
    <property type="component" value="Chromosome"/>
</dbReference>
<dbReference type="STRING" id="634113.AUT07_00149"/>
<dbReference type="SUPFAM" id="SSF51735">
    <property type="entry name" value="NAD(P)-binding Rossmann-fold domains"/>
    <property type="match status" value="1"/>
</dbReference>
<feature type="domain" description="NAD-dependent epimerase/dehydratase" evidence="1">
    <location>
        <begin position="5"/>
        <end position="195"/>
    </location>
</feature>
<dbReference type="GO" id="GO:0050577">
    <property type="term" value="F:GDP-L-fucose synthase activity"/>
    <property type="evidence" value="ECO:0007669"/>
    <property type="project" value="UniProtKB-EC"/>
</dbReference>
<dbReference type="EC" id="1.1.1.271" evidence="3"/>
<evidence type="ECO:0000313" key="3">
    <source>
        <dbReference type="EMBL" id="AMA64737.1"/>
    </source>
</evidence>
<dbReference type="EMBL" id="CP013920">
    <property type="protein sequence ID" value="AMA64737.1"/>
    <property type="molecule type" value="Genomic_DNA"/>
</dbReference>
<dbReference type="CDD" id="cd07007">
    <property type="entry name" value="cupin_CapF-like_C"/>
    <property type="match status" value="1"/>
</dbReference>
<dbReference type="Pfam" id="PF14667">
    <property type="entry name" value="Polysacc_synt_C"/>
    <property type="match status" value="1"/>
</dbReference>
<proteinExistence type="predicted"/>
<dbReference type="SUPFAM" id="SSF51182">
    <property type="entry name" value="RmlC-like cupins"/>
    <property type="match status" value="1"/>
</dbReference>
<dbReference type="InterPro" id="IPR050177">
    <property type="entry name" value="Lipid_A_modif_metabolic_enz"/>
</dbReference>